<dbReference type="EMBL" id="QJKJ01013604">
    <property type="protein sequence ID" value="RDX66077.1"/>
    <property type="molecule type" value="Genomic_DNA"/>
</dbReference>
<comment type="caution">
    <text evidence="1">The sequence shown here is derived from an EMBL/GenBank/DDBJ whole genome shotgun (WGS) entry which is preliminary data.</text>
</comment>
<keyword evidence="2" id="KW-1185">Reference proteome</keyword>
<protein>
    <submittedName>
        <fullName evidence="1">Uncharacterized protein</fullName>
    </submittedName>
</protein>
<name>A0A371EJ43_MUCPR</name>
<organism evidence="1 2">
    <name type="scientific">Mucuna pruriens</name>
    <name type="common">Velvet bean</name>
    <name type="synonym">Dolichos pruriens</name>
    <dbReference type="NCBI Taxonomy" id="157652"/>
    <lineage>
        <taxon>Eukaryota</taxon>
        <taxon>Viridiplantae</taxon>
        <taxon>Streptophyta</taxon>
        <taxon>Embryophyta</taxon>
        <taxon>Tracheophyta</taxon>
        <taxon>Spermatophyta</taxon>
        <taxon>Magnoliopsida</taxon>
        <taxon>eudicotyledons</taxon>
        <taxon>Gunneridae</taxon>
        <taxon>Pentapetalae</taxon>
        <taxon>rosids</taxon>
        <taxon>fabids</taxon>
        <taxon>Fabales</taxon>
        <taxon>Fabaceae</taxon>
        <taxon>Papilionoideae</taxon>
        <taxon>50 kb inversion clade</taxon>
        <taxon>NPAAA clade</taxon>
        <taxon>indigoferoid/millettioid clade</taxon>
        <taxon>Phaseoleae</taxon>
        <taxon>Mucuna</taxon>
    </lineage>
</organism>
<accession>A0A371EJ43</accession>
<gene>
    <name evidence="1" type="ORF">CR513_55201</name>
</gene>
<dbReference type="Proteomes" id="UP000257109">
    <property type="component" value="Unassembled WGS sequence"/>
</dbReference>
<feature type="non-terminal residue" evidence="1">
    <location>
        <position position="61"/>
    </location>
</feature>
<sequence length="61" mass="6998">SLLGSNVLYNSSTIFNELELLDVLARCSKSTKVVNTTMIRRKIMRDQIGWRKVKGATHYKI</sequence>
<feature type="non-terminal residue" evidence="1">
    <location>
        <position position="1"/>
    </location>
</feature>
<reference evidence="1" key="1">
    <citation type="submission" date="2018-05" db="EMBL/GenBank/DDBJ databases">
        <title>Draft genome of Mucuna pruriens seed.</title>
        <authorList>
            <person name="Nnadi N.E."/>
            <person name="Vos R."/>
            <person name="Hasami M.H."/>
            <person name="Devisetty U.K."/>
            <person name="Aguiy J.C."/>
        </authorList>
    </citation>
    <scope>NUCLEOTIDE SEQUENCE [LARGE SCALE GENOMIC DNA]</scope>
    <source>
        <strain evidence="1">JCA_2017</strain>
    </source>
</reference>
<dbReference type="AlphaFoldDB" id="A0A371EJ43"/>
<evidence type="ECO:0000313" key="2">
    <source>
        <dbReference type="Proteomes" id="UP000257109"/>
    </source>
</evidence>
<proteinExistence type="predicted"/>
<evidence type="ECO:0000313" key="1">
    <source>
        <dbReference type="EMBL" id="RDX66077.1"/>
    </source>
</evidence>